<dbReference type="OrthoDB" id="3005190at2759"/>
<reference evidence="1 2" key="1">
    <citation type="submission" date="2020-07" db="EMBL/GenBank/DDBJ databases">
        <title>Comparative genomics of pyrophilous fungi reveals a link between fire events and developmental genes.</title>
        <authorList>
            <consortium name="DOE Joint Genome Institute"/>
            <person name="Steindorff A.S."/>
            <person name="Carver A."/>
            <person name="Calhoun S."/>
            <person name="Stillman K."/>
            <person name="Liu H."/>
            <person name="Lipzen A."/>
            <person name="Pangilinan J."/>
            <person name="Labutti K."/>
            <person name="Bruns T.D."/>
            <person name="Grigoriev I.V."/>
        </authorList>
    </citation>
    <scope>NUCLEOTIDE SEQUENCE [LARGE SCALE GENOMIC DNA]</scope>
    <source>
        <strain evidence="1 2">CBS 144469</strain>
    </source>
</reference>
<evidence type="ECO:0000313" key="1">
    <source>
        <dbReference type="EMBL" id="KAF6763764.1"/>
    </source>
</evidence>
<organism evidence="1 2">
    <name type="scientific">Ephemerocybe angulata</name>
    <dbReference type="NCBI Taxonomy" id="980116"/>
    <lineage>
        <taxon>Eukaryota</taxon>
        <taxon>Fungi</taxon>
        <taxon>Dikarya</taxon>
        <taxon>Basidiomycota</taxon>
        <taxon>Agaricomycotina</taxon>
        <taxon>Agaricomycetes</taxon>
        <taxon>Agaricomycetidae</taxon>
        <taxon>Agaricales</taxon>
        <taxon>Agaricineae</taxon>
        <taxon>Psathyrellaceae</taxon>
        <taxon>Ephemerocybe</taxon>
    </lineage>
</organism>
<accession>A0A8H6IEX5</accession>
<proteinExistence type="predicted"/>
<comment type="caution">
    <text evidence="1">The sequence shown here is derived from an EMBL/GenBank/DDBJ whole genome shotgun (WGS) entry which is preliminary data.</text>
</comment>
<dbReference type="AlphaFoldDB" id="A0A8H6IEX5"/>
<evidence type="ECO:0008006" key="3">
    <source>
        <dbReference type="Google" id="ProtNLM"/>
    </source>
</evidence>
<sequence length="527" mass="60394">MSLSDLPAANGSDYDIVLEDSEIHPKHPIAYIEALPTEILSKIFNILFQSSSRTFYLFLLQDPGLRRQYFNCPAICSQWPKRTTIPTAHQLIHVCKHWRNVALDIPNLWKHAILVHTALPDWPEDTTGVQLRARAFHDIAELYGGNLSHVQLSWLWRMPRDSTYAQSNSVLQYIDRYVWFKLVVGDFFSHFTGFYSQLNTNDGKIHAPLLEELCLICYKATIEQEVVEFEAPMLKRLALYDHPMDSTRQFILPWHQLTQLSVGEPRFLNRSASLSSRWRDLTRLLHSLSSLEYLHLLNINIHRPGDRHLAVPVTMARLRVLEIHDRDLRLLSLSGGTIFSLISTPALENLDLVLAFPQTVSEPHIPRSTLEHNVREYLRQLPKLLRIRVAVYFDEPFLHSAREYSNLIVRMSGDAQFFKNYEGKPKDRALGDSFCCYGDTMENTQGHNTLHDVTATLDHFIDCYLEGTHEKPGVDLNGAGSVLGIGYQAYENQTHVKTIKAVMRGVLGLGDEDGVNDGVRVLYTYKY</sequence>
<evidence type="ECO:0000313" key="2">
    <source>
        <dbReference type="Proteomes" id="UP000521943"/>
    </source>
</evidence>
<name>A0A8H6IEX5_9AGAR</name>
<protein>
    <recommendedName>
        <fullName evidence="3">F-box domain-containing protein</fullName>
    </recommendedName>
</protein>
<dbReference type="Gene3D" id="1.20.1280.50">
    <property type="match status" value="1"/>
</dbReference>
<dbReference type="EMBL" id="JACGCI010000005">
    <property type="protein sequence ID" value="KAF6763764.1"/>
    <property type="molecule type" value="Genomic_DNA"/>
</dbReference>
<keyword evidence="2" id="KW-1185">Reference proteome</keyword>
<dbReference type="Proteomes" id="UP000521943">
    <property type="component" value="Unassembled WGS sequence"/>
</dbReference>
<gene>
    <name evidence="1" type="ORF">DFP72DRAFT_873334</name>
</gene>